<organism evidence="3 4">
    <name type="scientific">Chromohalobacter japonicus</name>
    <dbReference type="NCBI Taxonomy" id="223900"/>
    <lineage>
        <taxon>Bacteria</taxon>
        <taxon>Pseudomonadati</taxon>
        <taxon>Pseudomonadota</taxon>
        <taxon>Gammaproteobacteria</taxon>
        <taxon>Oceanospirillales</taxon>
        <taxon>Halomonadaceae</taxon>
        <taxon>Chromohalobacter</taxon>
    </lineage>
</organism>
<keyword evidence="4" id="KW-1185">Reference proteome</keyword>
<comment type="caution">
    <text evidence="3">The sequence shown here is derived from an EMBL/GenBank/DDBJ whole genome shotgun (WGS) entry which is preliminary data.</text>
</comment>
<proteinExistence type="inferred from homology"/>
<protein>
    <recommendedName>
        <fullName evidence="2">YCII-related domain-containing protein</fullName>
    </recommendedName>
</protein>
<reference evidence="3 4" key="1">
    <citation type="submission" date="2016-12" db="EMBL/GenBank/DDBJ databases">
        <title>Draft genome sequences of strains Salinicola socius SMB35, Salinicola sp. MH3R3-1 and Chromohalobacter sp. SMB17 from the Verkhnekamsk potash mining region of Russia.</title>
        <authorList>
            <person name="Mavrodi D.V."/>
            <person name="Olsson B.E."/>
            <person name="Korsakova E.S."/>
            <person name="Pyankova A."/>
            <person name="Mavrodi O.V."/>
            <person name="Plotnikova E.G."/>
        </authorList>
    </citation>
    <scope>NUCLEOTIDE SEQUENCE [LARGE SCALE GENOMIC DNA]</scope>
    <source>
        <strain evidence="3 4">SMB17</strain>
    </source>
</reference>
<dbReference type="PANTHER" id="PTHR37828:SF1">
    <property type="entry name" value="YCII-RELATED DOMAIN-CONTAINING PROTEIN"/>
    <property type="match status" value="1"/>
</dbReference>
<evidence type="ECO:0000256" key="1">
    <source>
        <dbReference type="ARBA" id="ARBA00007689"/>
    </source>
</evidence>
<dbReference type="Pfam" id="PF03795">
    <property type="entry name" value="YCII"/>
    <property type="match status" value="1"/>
</dbReference>
<dbReference type="Proteomes" id="UP000186806">
    <property type="component" value="Unassembled WGS sequence"/>
</dbReference>
<feature type="domain" description="YCII-related" evidence="2">
    <location>
        <begin position="6"/>
        <end position="81"/>
    </location>
</feature>
<dbReference type="InterPro" id="IPR005545">
    <property type="entry name" value="YCII"/>
</dbReference>
<dbReference type="RefSeq" id="WP_075369016.1">
    <property type="nucleotide sequence ID" value="NZ_JAKGAJ010000003.1"/>
</dbReference>
<comment type="similarity">
    <text evidence="1">Belongs to the YciI family.</text>
</comment>
<evidence type="ECO:0000259" key="2">
    <source>
        <dbReference type="Pfam" id="PF03795"/>
    </source>
</evidence>
<evidence type="ECO:0000313" key="4">
    <source>
        <dbReference type="Proteomes" id="UP000186806"/>
    </source>
</evidence>
<sequence>MFIVSLEYVVDPDTVEPYRMAHMAWVREGFERGVFIASGRKSPPSGGIILARATSRERLTAWLNDDPFIVAGVAQYHVEEFLPTTVGNGFEMLKGI</sequence>
<gene>
    <name evidence="3" type="ORF">BTW10_08390</name>
</gene>
<dbReference type="Gene3D" id="3.30.70.1060">
    <property type="entry name" value="Dimeric alpha+beta barrel"/>
    <property type="match status" value="1"/>
</dbReference>
<dbReference type="InterPro" id="IPR011008">
    <property type="entry name" value="Dimeric_a/b-barrel"/>
</dbReference>
<accession>A0A1Q8TD93</accession>
<dbReference type="AlphaFoldDB" id="A0A1Q8TD93"/>
<dbReference type="EMBL" id="MSDQ01000020">
    <property type="protein sequence ID" value="OLO11642.1"/>
    <property type="molecule type" value="Genomic_DNA"/>
</dbReference>
<evidence type="ECO:0000313" key="3">
    <source>
        <dbReference type="EMBL" id="OLO11642.1"/>
    </source>
</evidence>
<name>A0A1Q8TD93_9GAMM</name>
<dbReference type="PANTHER" id="PTHR37828">
    <property type="entry name" value="GSR2449 PROTEIN"/>
    <property type="match status" value="1"/>
</dbReference>
<dbReference type="SUPFAM" id="SSF54909">
    <property type="entry name" value="Dimeric alpha+beta barrel"/>
    <property type="match status" value="1"/>
</dbReference>
<dbReference type="STRING" id="223900.GCA_000821045_01577"/>